<accession>I0IN23</accession>
<evidence type="ECO:0000313" key="2">
    <source>
        <dbReference type="Proteomes" id="UP000007382"/>
    </source>
</evidence>
<dbReference type="KEGG" id="lfc:LFE_0968"/>
<dbReference type="OrthoDB" id="6196966at2"/>
<dbReference type="eggNOG" id="COG4783">
    <property type="taxonomic scope" value="Bacteria"/>
</dbReference>
<dbReference type="RefSeq" id="WP_014449163.1">
    <property type="nucleotide sequence ID" value="NC_017094.1"/>
</dbReference>
<dbReference type="SUPFAM" id="SSF48452">
    <property type="entry name" value="TPR-like"/>
    <property type="match status" value="1"/>
</dbReference>
<reference evidence="1 2" key="1">
    <citation type="journal article" date="2012" name="J. Bacteriol.">
        <title>Complete Genome Sequence of Leptospirillum ferrooxidans Strain C2-3, Isolated from a Fresh Volcanic Ash Deposit on the Island of Miyake, Japan.</title>
        <authorList>
            <person name="Fujimura R."/>
            <person name="Sato Y."/>
            <person name="Nishizawa T."/>
            <person name="Oshima K."/>
            <person name="Kim S.-W."/>
            <person name="Hattori M."/>
            <person name="Kamijo T."/>
            <person name="Ohta H."/>
        </authorList>
    </citation>
    <scope>NUCLEOTIDE SEQUENCE [LARGE SCALE GENOMIC DNA]</scope>
    <source>
        <strain evidence="1 2">C2-3</strain>
    </source>
</reference>
<evidence type="ECO:0000313" key="1">
    <source>
        <dbReference type="EMBL" id="BAM06672.1"/>
    </source>
</evidence>
<organism evidence="1 2">
    <name type="scientific">Leptospirillum ferrooxidans (strain C2-3)</name>
    <dbReference type="NCBI Taxonomy" id="1162668"/>
    <lineage>
        <taxon>Bacteria</taxon>
        <taxon>Pseudomonadati</taxon>
        <taxon>Nitrospirota</taxon>
        <taxon>Nitrospiria</taxon>
        <taxon>Nitrospirales</taxon>
        <taxon>Nitrospiraceae</taxon>
        <taxon>Leptospirillum</taxon>
    </lineage>
</organism>
<dbReference type="HOGENOM" id="CLU_1459630_0_0_0"/>
<reference evidence="2" key="2">
    <citation type="submission" date="2012-03" db="EMBL/GenBank/DDBJ databases">
        <title>The complete genome sequence of the pioneer microbe on fresh volcanic deposit, Leptospirillum ferrooxidans strain C2-3.</title>
        <authorList>
            <person name="Fujimura R."/>
            <person name="Sato Y."/>
            <person name="Nishizawa T."/>
            <person name="Nanba K."/>
            <person name="Oshima K."/>
            <person name="Hattori M."/>
            <person name="Kamijo T."/>
            <person name="Ohta H."/>
        </authorList>
    </citation>
    <scope>NUCLEOTIDE SEQUENCE [LARGE SCALE GENOMIC DNA]</scope>
    <source>
        <strain evidence="2">C2-3</strain>
    </source>
</reference>
<dbReference type="Gene3D" id="1.25.40.10">
    <property type="entry name" value="Tetratricopeptide repeat domain"/>
    <property type="match status" value="1"/>
</dbReference>
<sequence>MSRQELYGAFSKDEKAGDLRKARLDLSDILKSHPRDPIAWNDLAYLDFLSHHYKKAQGALAQGLALNPNDHFLLLNKARLFLAEGKNEKARRVLLSMMASRPWPKGFRMILAIADLRTGHRDSARVLFSEILAERPSDKLASIYLSRLSLRHPSLGDFSNG</sequence>
<gene>
    <name evidence="1" type="ordered locus">LFE_0968</name>
</gene>
<dbReference type="PATRIC" id="fig|1162668.3.peg.1116"/>
<name>I0IN23_LEPFC</name>
<protein>
    <submittedName>
        <fullName evidence="1">Uncharacterized protein</fullName>
    </submittedName>
</protein>
<dbReference type="EMBL" id="AP012342">
    <property type="protein sequence ID" value="BAM06672.1"/>
    <property type="molecule type" value="Genomic_DNA"/>
</dbReference>
<dbReference type="AlphaFoldDB" id="I0IN23"/>
<dbReference type="Proteomes" id="UP000007382">
    <property type="component" value="Chromosome"/>
</dbReference>
<dbReference type="InterPro" id="IPR011990">
    <property type="entry name" value="TPR-like_helical_dom_sf"/>
</dbReference>
<proteinExistence type="predicted"/>
<keyword evidence="2" id="KW-1185">Reference proteome</keyword>